<evidence type="ECO:0000313" key="3">
    <source>
        <dbReference type="EMBL" id="KAJ4310097.1"/>
    </source>
</evidence>
<feature type="region of interest" description="Disordered" evidence="1">
    <location>
        <begin position="76"/>
        <end position="106"/>
    </location>
</feature>
<gene>
    <name evidence="3" type="ORF">N0V84_011147</name>
</gene>
<keyword evidence="4" id="KW-1185">Reference proteome</keyword>
<name>A0A9W8TB01_9HYPO</name>
<dbReference type="Proteomes" id="UP001140502">
    <property type="component" value="Unassembled WGS sequence"/>
</dbReference>
<proteinExistence type="predicted"/>
<evidence type="ECO:0008006" key="5">
    <source>
        <dbReference type="Google" id="ProtNLM"/>
    </source>
</evidence>
<reference evidence="3" key="1">
    <citation type="submission" date="2022-10" db="EMBL/GenBank/DDBJ databases">
        <title>Tapping the CABI collections for fungal endophytes: first genome assemblies for Collariella, Neodidymelliopsis, Ascochyta clinopodiicola, Didymella pomorum, Didymosphaeria variabile, Neocosmospora piperis and Neocucurbitaria cava.</title>
        <authorList>
            <person name="Hill R."/>
        </authorList>
    </citation>
    <scope>NUCLEOTIDE SEQUENCE</scope>
    <source>
        <strain evidence="3">IMI 366586</strain>
    </source>
</reference>
<protein>
    <recommendedName>
        <fullName evidence="5">Glycosyltransferase 2</fullName>
    </recommendedName>
</protein>
<feature type="transmembrane region" description="Helical" evidence="2">
    <location>
        <begin position="52"/>
        <end position="71"/>
    </location>
</feature>
<comment type="caution">
    <text evidence="3">The sequence shown here is derived from an EMBL/GenBank/DDBJ whole genome shotgun (WGS) entry which is preliminary data.</text>
</comment>
<sequence>MTPARGRTKARFWVGDEEMAKKDDDHHIHGHNARLPQWQATRAPRRRALGRLVAYVVFASLIFYVVYSLILSPSDSATDRRQSAPDRESAPGHGANRGGQDKAYNGPLRFPELAKTLRNIQGTGGSYEKNRNVLFAASSLKSVSTLLPMACQMSAQDLNHVHFAVAGRSEVPLKELLQINGIDDSCKLFLHDARTDHAATSTETRLKLATIRSFFYINNFMHPQAIIVDGSHLEDDYFLRSIRDQVMGTKSALIELPDKPETRFSWISKLDASSLSAWNKVHFDIIIQAPPLGTANLQRLLTSLRNADKSPISIPHLTIELPSVVEQSLEKFLSGFQWPFRSSGQLPQSQMLSLRHRIPSHQIDEEESSVRFLESFWPGKPSHNHVLVLASHTEVSPQFFHYVKYTMLHSFYSRASILHDWSDNIMGISLQSRNTLLDDTTPLTAPKATDQESDSTGPFFWQAPTSDAILIMGDKWVELHGYLSRILERQHKRTDTPAFLAKKHATKKHPAWLEYVLQLSRLRGYLTLYPSPETASVILGAHSDLSNVPEEYLGDENEEGDKGRQDKATSTFDPASQINMLATLPGKGELPALEDVPLVSWDGNTLTFAELESSSRNLARLFRQEVGGCPESESDEEDDYGMARHDKDAGDLFCNTAGSTSEAASGSAEAPQAAAAPAKAPPAEAVPAEKLVKDEA</sequence>
<evidence type="ECO:0000256" key="2">
    <source>
        <dbReference type="SAM" id="Phobius"/>
    </source>
</evidence>
<organism evidence="3 4">
    <name type="scientific">Fusarium piperis</name>
    <dbReference type="NCBI Taxonomy" id="1435070"/>
    <lineage>
        <taxon>Eukaryota</taxon>
        <taxon>Fungi</taxon>
        <taxon>Dikarya</taxon>
        <taxon>Ascomycota</taxon>
        <taxon>Pezizomycotina</taxon>
        <taxon>Sordariomycetes</taxon>
        <taxon>Hypocreomycetidae</taxon>
        <taxon>Hypocreales</taxon>
        <taxon>Nectriaceae</taxon>
        <taxon>Fusarium</taxon>
        <taxon>Fusarium solani species complex</taxon>
    </lineage>
</organism>
<accession>A0A9W8TB01</accession>
<evidence type="ECO:0000313" key="4">
    <source>
        <dbReference type="Proteomes" id="UP001140502"/>
    </source>
</evidence>
<feature type="compositionally biased region" description="Basic and acidic residues" evidence="1">
    <location>
        <begin position="77"/>
        <end position="90"/>
    </location>
</feature>
<dbReference type="PANTHER" id="PTHR33604:SF3">
    <property type="entry name" value="OSJNBA0004B13.7 PROTEIN"/>
    <property type="match status" value="1"/>
</dbReference>
<feature type="region of interest" description="Disordered" evidence="1">
    <location>
        <begin position="628"/>
        <end position="696"/>
    </location>
</feature>
<dbReference type="OrthoDB" id="5397682at2759"/>
<keyword evidence="2" id="KW-1133">Transmembrane helix</keyword>
<feature type="compositionally biased region" description="Low complexity" evidence="1">
    <location>
        <begin position="657"/>
        <end position="689"/>
    </location>
</feature>
<dbReference type="PANTHER" id="PTHR33604">
    <property type="entry name" value="OSJNBA0004B13.7 PROTEIN"/>
    <property type="match status" value="1"/>
</dbReference>
<keyword evidence="2" id="KW-0812">Transmembrane</keyword>
<keyword evidence="2" id="KW-0472">Membrane</keyword>
<evidence type="ECO:0000256" key="1">
    <source>
        <dbReference type="SAM" id="MobiDB-lite"/>
    </source>
</evidence>
<feature type="compositionally biased region" description="Basic and acidic residues" evidence="1">
    <location>
        <begin position="641"/>
        <end position="650"/>
    </location>
</feature>
<feature type="region of interest" description="Disordered" evidence="1">
    <location>
        <begin position="551"/>
        <end position="576"/>
    </location>
</feature>
<dbReference type="EMBL" id="JAPEUR010000396">
    <property type="protein sequence ID" value="KAJ4310097.1"/>
    <property type="molecule type" value="Genomic_DNA"/>
</dbReference>
<dbReference type="AlphaFoldDB" id="A0A9W8TB01"/>